<dbReference type="OrthoDB" id="4882681at2"/>
<gene>
    <name evidence="3" type="ORF">AVL61_07785</name>
</gene>
<feature type="transmembrane region" description="Helical" evidence="2">
    <location>
        <begin position="67"/>
        <end position="86"/>
    </location>
</feature>
<dbReference type="RefSeq" id="WP_058873402.1">
    <property type="nucleotide sequence ID" value="NZ_LQBK01000006.1"/>
</dbReference>
<protein>
    <submittedName>
        <fullName evidence="3">Uncharacterized protein</fullName>
    </submittedName>
</protein>
<accession>A0A0W8IMN0</accession>
<organism evidence="3 4">
    <name type="scientific">Kocuria rosea subsp. polaris</name>
    <dbReference type="NCBI Taxonomy" id="136273"/>
    <lineage>
        <taxon>Bacteria</taxon>
        <taxon>Bacillati</taxon>
        <taxon>Actinomycetota</taxon>
        <taxon>Actinomycetes</taxon>
        <taxon>Micrococcales</taxon>
        <taxon>Micrococcaceae</taxon>
        <taxon>Kocuria</taxon>
    </lineage>
</organism>
<feature type="region of interest" description="Disordered" evidence="1">
    <location>
        <begin position="1"/>
        <end position="32"/>
    </location>
</feature>
<name>A0A0W8IMN0_KOCRO</name>
<evidence type="ECO:0000256" key="2">
    <source>
        <dbReference type="SAM" id="Phobius"/>
    </source>
</evidence>
<evidence type="ECO:0000313" key="4">
    <source>
        <dbReference type="Proteomes" id="UP000053512"/>
    </source>
</evidence>
<feature type="compositionally biased region" description="Basic and acidic residues" evidence="1">
    <location>
        <begin position="122"/>
        <end position="133"/>
    </location>
</feature>
<dbReference type="AlphaFoldDB" id="A0A0W8IMN0"/>
<feature type="compositionally biased region" description="Low complexity" evidence="1">
    <location>
        <begin position="1"/>
        <end position="27"/>
    </location>
</feature>
<evidence type="ECO:0000256" key="1">
    <source>
        <dbReference type="SAM" id="MobiDB-lite"/>
    </source>
</evidence>
<keyword evidence="2" id="KW-0472">Membrane</keyword>
<keyword evidence="2" id="KW-1133">Transmembrane helix</keyword>
<evidence type="ECO:0000313" key="3">
    <source>
        <dbReference type="EMBL" id="KUG61059.1"/>
    </source>
</evidence>
<keyword evidence="2" id="KW-0812">Transmembrane</keyword>
<proteinExistence type="predicted"/>
<feature type="region of interest" description="Disordered" evidence="1">
    <location>
        <begin position="112"/>
        <end position="148"/>
    </location>
</feature>
<feature type="transmembrane region" description="Helical" evidence="2">
    <location>
        <begin position="41"/>
        <end position="61"/>
    </location>
</feature>
<dbReference type="EMBL" id="LQBK01000006">
    <property type="protein sequence ID" value="KUG61059.1"/>
    <property type="molecule type" value="Genomic_DNA"/>
</dbReference>
<dbReference type="Proteomes" id="UP000053512">
    <property type="component" value="Unassembled WGS sequence"/>
</dbReference>
<sequence>MANRAPSSTSTSATGASTGRSVGSGATVRSHSGQGRTVNNLVFLVACMAIMIGSFIAFASYPNSPLVWIIGLGLYALALLVPVGILQSSTAKRAEGGRTVAMDVPSTTEVPGVDRTAAAFDDGPRDARERDARTAAVHHHDKYGKATE</sequence>
<comment type="caution">
    <text evidence="3">The sequence shown here is derived from an EMBL/GenBank/DDBJ whole genome shotgun (WGS) entry which is preliminary data.</text>
</comment>
<reference evidence="4" key="1">
    <citation type="submission" date="2015-12" db="EMBL/GenBank/DDBJ databases">
        <authorList>
            <person name="Nair G.R."/>
            <person name="Kaur G."/>
            <person name="Mayilraj S."/>
        </authorList>
    </citation>
    <scope>NUCLEOTIDE SEQUENCE [LARGE SCALE GENOMIC DNA]</scope>
    <source>
        <strain evidence="4">CD08_4</strain>
    </source>
</reference>